<dbReference type="AlphaFoldDB" id="A0A2D1BK60"/>
<comment type="similarity">
    <text evidence="1">Belongs to the universal ribosomal protein uS3 family.</text>
</comment>
<proteinExistence type="inferred from homology"/>
<organism evidence="4">
    <name type="scientific">Lympha mucosa</name>
    <dbReference type="NCBI Taxonomy" id="2045360"/>
    <lineage>
        <taxon>Eukaryota</taxon>
        <taxon>Rhodophyta</taxon>
        <taxon>Florideophyceae</taxon>
        <taxon>Nemaliophycidae</taxon>
        <taxon>Batrachospermales</taxon>
        <taxon>Batrachospermaceae</taxon>
        <taxon>Lympha</taxon>
    </lineage>
</organism>
<evidence type="ECO:0000256" key="2">
    <source>
        <dbReference type="ARBA" id="ARBA00022980"/>
    </source>
</evidence>
<evidence type="ECO:0000256" key="3">
    <source>
        <dbReference type="ARBA" id="ARBA00023274"/>
    </source>
</evidence>
<keyword evidence="2 4" id="KW-0689">Ribosomal protein</keyword>
<geneLocation type="mitochondrion" evidence="4"/>
<keyword evidence="4" id="KW-0496">Mitochondrion</keyword>
<protein>
    <submittedName>
        <fullName evidence="4">Ribosomal protein S3</fullName>
    </submittedName>
</protein>
<accession>A0A2D1BK60</accession>
<evidence type="ECO:0000313" key="4">
    <source>
        <dbReference type="EMBL" id="ATN23353.1"/>
    </source>
</evidence>
<dbReference type="RefSeq" id="YP_009441344.1">
    <property type="nucleotide sequence ID" value="NC_036231.1"/>
</dbReference>
<dbReference type="GeneID" id="34927464"/>
<dbReference type="Gene3D" id="3.30.1140.32">
    <property type="entry name" value="Ribosomal protein S3, C-terminal domain"/>
    <property type="match status" value="1"/>
</dbReference>
<dbReference type="InterPro" id="IPR036419">
    <property type="entry name" value="Ribosomal_S3_C_sf"/>
</dbReference>
<dbReference type="GO" id="GO:0005840">
    <property type="term" value="C:ribosome"/>
    <property type="evidence" value="ECO:0007669"/>
    <property type="project" value="UniProtKB-KW"/>
</dbReference>
<gene>
    <name evidence="4" type="primary">rps3</name>
</gene>
<keyword evidence="3" id="KW-0687">Ribonucleoprotein</keyword>
<evidence type="ECO:0000256" key="1">
    <source>
        <dbReference type="ARBA" id="ARBA00010761"/>
    </source>
</evidence>
<sequence length="228" mass="26940">MSRKINPISFRLGLSQVWNGLFQLYGKNLCFYSNILHSKLILENYVKKFFITQELFLDSFCWSTNKKQITLFITYKDTLNYQLLKVGKLKDLIHLLLDLNFKLYLLKTSNWVNSAVLLTNYTTYNLKRDFNFKKVLKDTFTMVNKHLNIKKVVYSNKGPVILNLKGFKFKISGRFDNIRNQMSKTTNQVEGSLPFSQLNSYVEYHNSNIYTKSGVNNLQIWLFYTLKE</sequence>
<dbReference type="SUPFAM" id="SSF54821">
    <property type="entry name" value="Ribosomal protein S3 C-terminal domain"/>
    <property type="match status" value="1"/>
</dbReference>
<reference evidence="4" key="1">
    <citation type="submission" date="2017-07" db="EMBL/GenBank/DDBJ databases">
        <title>Mitochondrial of Lympha mucosa.</title>
        <authorList>
            <person name="Wolf D.I."/>
            <person name="Vis M.L."/>
            <person name="Evans J.R."/>
        </authorList>
    </citation>
    <scope>NUCLEOTIDE SEQUENCE</scope>
</reference>
<dbReference type="EMBL" id="MF488959">
    <property type="protein sequence ID" value="ATN23353.1"/>
    <property type="molecule type" value="Genomic_DNA"/>
</dbReference>
<name>A0A2D1BK60_9FLOR</name>
<dbReference type="GO" id="GO:1990904">
    <property type="term" value="C:ribonucleoprotein complex"/>
    <property type="evidence" value="ECO:0007669"/>
    <property type="project" value="UniProtKB-KW"/>
</dbReference>